<feature type="chain" id="PRO_5002005140" evidence="1">
    <location>
        <begin position="32"/>
        <end position="343"/>
    </location>
</feature>
<dbReference type="eggNOG" id="COG4313">
    <property type="taxonomic scope" value="Bacteria"/>
</dbReference>
<sequence>MRGRTVTGHIRKVGLATALAMASFAAQPALADSTGVSFWLPGIFGSLAAVPVTPGWAYSTIYIHLQEKAGAGQNFVTSGGVPGSVTAGLNAHADVLVMGITYTSPMPVLGGQAGFTVLTAPGNIGVGIDATLTGPRGNTISGSAADNRTTLTDVFYQGTLKWNQGVHNEMVYITGNIPSGTYDSSRLANLSFGFPAIDVGAGYTYLDVKTGHEFSVVGGLTYNFTNPFLQYQNGIDFHVDWAASQFVSKNVHVGVAGYFFQQLTDDSGPGAKLGGFRGQAVGIGPQIGFMIPLSDGYQGYLNVRGYKDLEVENRPKSWSTWVTFSVSQAASAPAPTKPIVRKY</sequence>
<dbReference type="STRING" id="375.BKD09_RS27525"/>
<dbReference type="InterPro" id="IPR025737">
    <property type="entry name" value="FApF"/>
</dbReference>
<name>A0A0A3XS01_BRAJP</name>
<comment type="caution">
    <text evidence="2">The sequence shown here is derived from an EMBL/GenBank/DDBJ whole genome shotgun (WGS) entry which is preliminary data.</text>
</comment>
<dbReference type="EMBL" id="JRPN01000021">
    <property type="protein sequence ID" value="KGT76029.1"/>
    <property type="molecule type" value="Genomic_DNA"/>
</dbReference>
<feature type="signal peptide" evidence="1">
    <location>
        <begin position="1"/>
        <end position="31"/>
    </location>
</feature>
<keyword evidence="1" id="KW-0732">Signal</keyword>
<dbReference type="Pfam" id="PF13557">
    <property type="entry name" value="Phenol_MetA_deg"/>
    <property type="match status" value="1"/>
</dbReference>
<reference evidence="2 3" key="1">
    <citation type="submission" date="2014-09" db="EMBL/GenBank/DDBJ databases">
        <title>Draft genome of Bradyrhizobium japonicum Is-34.</title>
        <authorList>
            <person name="Tsurumaru H."/>
            <person name="Yamakawa T."/>
            <person name="Hashimoto S."/>
            <person name="Okizaki K."/>
            <person name="Kanesaki Y."/>
            <person name="Yoshikawa H."/>
            <person name="Yajima S."/>
        </authorList>
    </citation>
    <scope>NUCLEOTIDE SEQUENCE [LARGE SCALE GENOMIC DNA]</scope>
    <source>
        <strain evidence="2 3">Is-34</strain>
    </source>
</reference>
<gene>
    <name evidence="2" type="ORF">MA20_29750</name>
</gene>
<dbReference type="Proteomes" id="UP000030377">
    <property type="component" value="Unassembled WGS sequence"/>
</dbReference>
<evidence type="ECO:0000313" key="3">
    <source>
        <dbReference type="Proteomes" id="UP000030377"/>
    </source>
</evidence>
<organism evidence="2 3">
    <name type="scientific">Bradyrhizobium japonicum</name>
    <dbReference type="NCBI Taxonomy" id="375"/>
    <lineage>
        <taxon>Bacteria</taxon>
        <taxon>Pseudomonadati</taxon>
        <taxon>Pseudomonadota</taxon>
        <taxon>Alphaproteobacteria</taxon>
        <taxon>Hyphomicrobiales</taxon>
        <taxon>Nitrobacteraceae</taxon>
        <taxon>Bradyrhizobium</taxon>
    </lineage>
</organism>
<dbReference type="AlphaFoldDB" id="A0A0A3XS01"/>
<evidence type="ECO:0000256" key="1">
    <source>
        <dbReference type="SAM" id="SignalP"/>
    </source>
</evidence>
<protein>
    <submittedName>
        <fullName evidence="2">Phenol degradation protein meta</fullName>
    </submittedName>
</protein>
<accession>A0A0A3XS01</accession>
<evidence type="ECO:0000313" key="2">
    <source>
        <dbReference type="EMBL" id="KGT76029.1"/>
    </source>
</evidence>
<proteinExistence type="predicted"/>